<dbReference type="PATRIC" id="fig|1609981.3.peg.174"/>
<dbReference type="Gene3D" id="3.90.1150.50">
    <property type="entry name" value="Transcription-repair-coupling factor, D7 domain"/>
    <property type="match status" value="1"/>
</dbReference>
<dbReference type="KEGG" id="vbl:L21SP4_00165"/>
<evidence type="ECO:0000313" key="17">
    <source>
        <dbReference type="Proteomes" id="UP000035268"/>
    </source>
</evidence>
<dbReference type="HAMAP" id="MF_00969">
    <property type="entry name" value="TRCF"/>
    <property type="match status" value="1"/>
</dbReference>
<keyword evidence="3 13" id="KW-0547">Nucleotide-binding</keyword>
<evidence type="ECO:0000256" key="5">
    <source>
        <dbReference type="ARBA" id="ARBA00022801"/>
    </source>
</evidence>
<evidence type="ECO:0000256" key="11">
    <source>
        <dbReference type="ARBA" id="ARBA00061399"/>
    </source>
</evidence>
<protein>
    <recommendedName>
        <fullName evidence="12 13">Transcription-repair-coupling factor</fullName>
        <shortName evidence="13">TRCF</shortName>
        <ecNumber evidence="13">3.6.4.-</ecNumber>
    </recommendedName>
</protein>
<comment type="function">
    <text evidence="13">Couples transcription and DNA repair by recognizing RNA polymerase (RNAP) stalled at DNA lesions. Mediates ATP-dependent release of RNAP and its truncated transcript from the DNA, and recruitment of nucleotide excision repair machinery to the damaged site.</text>
</comment>
<dbReference type="GO" id="GO:0016787">
    <property type="term" value="F:hydrolase activity"/>
    <property type="evidence" value="ECO:0007669"/>
    <property type="project" value="UniProtKB-KW"/>
</dbReference>
<dbReference type="Pfam" id="PF00271">
    <property type="entry name" value="Helicase_C"/>
    <property type="match status" value="1"/>
</dbReference>
<keyword evidence="8 13" id="KW-0238">DNA-binding</keyword>
<keyword evidence="6" id="KW-0347">Helicase</keyword>
<dbReference type="InterPro" id="IPR011545">
    <property type="entry name" value="DEAD/DEAH_box_helicase_dom"/>
</dbReference>
<dbReference type="Gene3D" id="3.30.2060.10">
    <property type="entry name" value="Penicillin-binding protein 1b domain"/>
    <property type="match status" value="1"/>
</dbReference>
<keyword evidence="7 13" id="KW-0067">ATP-binding</keyword>
<feature type="domain" description="Helicase C-terminal" evidence="15">
    <location>
        <begin position="747"/>
        <end position="909"/>
    </location>
</feature>
<evidence type="ECO:0000256" key="8">
    <source>
        <dbReference type="ARBA" id="ARBA00023125"/>
    </source>
</evidence>
<dbReference type="PROSITE" id="PS51192">
    <property type="entry name" value="HELICASE_ATP_BIND_1"/>
    <property type="match status" value="1"/>
</dbReference>
<dbReference type="GO" id="GO:0000716">
    <property type="term" value="P:transcription-coupled nucleotide-excision repair, DNA damage recognition"/>
    <property type="evidence" value="ECO:0007669"/>
    <property type="project" value="UniProtKB-UniRule"/>
</dbReference>
<dbReference type="RefSeq" id="WP_052880876.1">
    <property type="nucleotide sequence ID" value="NZ_CP010904.1"/>
</dbReference>
<feature type="domain" description="Helicase ATP-binding" evidence="14">
    <location>
        <begin position="573"/>
        <end position="734"/>
    </location>
</feature>
<accession>A0A0G3EH37</accession>
<dbReference type="SUPFAM" id="SSF143517">
    <property type="entry name" value="TRCF domain-like"/>
    <property type="match status" value="1"/>
</dbReference>
<comment type="similarity">
    <text evidence="10 13">In the N-terminal section; belongs to the UvrB family.</text>
</comment>
<dbReference type="SMART" id="SM00487">
    <property type="entry name" value="DEXDc"/>
    <property type="match status" value="1"/>
</dbReference>
<dbReference type="InterPro" id="IPR003711">
    <property type="entry name" value="CarD-like/TRCF_RID"/>
</dbReference>
<dbReference type="Pfam" id="PF02559">
    <property type="entry name" value="CarD_TRCF_RID"/>
    <property type="match status" value="1"/>
</dbReference>
<dbReference type="InterPro" id="IPR014001">
    <property type="entry name" value="Helicase_ATP-bd"/>
</dbReference>
<dbReference type="GO" id="GO:0005737">
    <property type="term" value="C:cytoplasm"/>
    <property type="evidence" value="ECO:0007669"/>
    <property type="project" value="UniProtKB-SubCell"/>
</dbReference>
<comment type="similarity">
    <text evidence="11 13">In the C-terminal section; belongs to the helicase family. RecG subfamily.</text>
</comment>
<dbReference type="SMART" id="SM01058">
    <property type="entry name" value="CarD_TRCF"/>
    <property type="match status" value="1"/>
</dbReference>
<dbReference type="SMART" id="SM00490">
    <property type="entry name" value="HELICc"/>
    <property type="match status" value="1"/>
</dbReference>
<dbReference type="PANTHER" id="PTHR47964:SF1">
    <property type="entry name" value="ATP-DEPENDENT DNA HELICASE HOMOLOG RECG, CHLOROPLASTIC"/>
    <property type="match status" value="1"/>
</dbReference>
<evidence type="ECO:0000256" key="12">
    <source>
        <dbReference type="ARBA" id="ARBA00070128"/>
    </source>
</evidence>
<dbReference type="EMBL" id="CP010904">
    <property type="protein sequence ID" value="AKJ63449.1"/>
    <property type="molecule type" value="Genomic_DNA"/>
</dbReference>
<evidence type="ECO:0000256" key="9">
    <source>
        <dbReference type="ARBA" id="ARBA00023204"/>
    </source>
</evidence>
<reference evidence="16 17" key="2">
    <citation type="journal article" date="2016" name="ISME J.">
        <title>Characterization of the first cultured representative of Verrucomicrobia subdivision 5 indicates the proposal of a novel phylum.</title>
        <authorList>
            <person name="Spring S."/>
            <person name="Bunk B."/>
            <person name="Sproer C."/>
            <person name="Schumann P."/>
            <person name="Rohde M."/>
            <person name="Tindall B.J."/>
            <person name="Klenk H.P."/>
        </authorList>
    </citation>
    <scope>NUCLEOTIDE SEQUENCE [LARGE SCALE GENOMIC DNA]</scope>
    <source>
        <strain evidence="16 17">L21-Fru-AB</strain>
    </source>
</reference>
<dbReference type="GO" id="GO:0003678">
    <property type="term" value="F:DNA helicase activity"/>
    <property type="evidence" value="ECO:0007669"/>
    <property type="project" value="TreeGrafter"/>
</dbReference>
<dbReference type="OrthoDB" id="9804325at2"/>
<dbReference type="FunFam" id="3.40.50.300:FF:000546">
    <property type="entry name" value="Transcription-repair-coupling factor"/>
    <property type="match status" value="1"/>
</dbReference>
<evidence type="ECO:0000256" key="3">
    <source>
        <dbReference type="ARBA" id="ARBA00022741"/>
    </source>
</evidence>
<dbReference type="SMART" id="SM00982">
    <property type="entry name" value="TRCF"/>
    <property type="match status" value="1"/>
</dbReference>
<dbReference type="Pfam" id="PF17757">
    <property type="entry name" value="UvrB_inter"/>
    <property type="match status" value="1"/>
</dbReference>
<evidence type="ECO:0000256" key="6">
    <source>
        <dbReference type="ARBA" id="ARBA00022806"/>
    </source>
</evidence>
<dbReference type="GO" id="GO:0005524">
    <property type="term" value="F:ATP binding"/>
    <property type="evidence" value="ECO:0007669"/>
    <property type="project" value="UniProtKB-UniRule"/>
</dbReference>
<dbReference type="SUPFAM" id="SSF52540">
    <property type="entry name" value="P-loop containing nucleoside triphosphate hydrolases"/>
    <property type="match status" value="3"/>
</dbReference>
<dbReference type="InterPro" id="IPR004576">
    <property type="entry name" value="Mfd"/>
</dbReference>
<dbReference type="Pfam" id="PF03461">
    <property type="entry name" value="TRCF"/>
    <property type="match status" value="1"/>
</dbReference>
<keyword evidence="17" id="KW-1185">Reference proteome</keyword>
<dbReference type="Pfam" id="PF00270">
    <property type="entry name" value="DEAD"/>
    <property type="match status" value="1"/>
</dbReference>
<dbReference type="GO" id="GO:0006355">
    <property type="term" value="P:regulation of DNA-templated transcription"/>
    <property type="evidence" value="ECO:0007669"/>
    <property type="project" value="UniProtKB-UniRule"/>
</dbReference>
<evidence type="ECO:0000256" key="7">
    <source>
        <dbReference type="ARBA" id="ARBA00022840"/>
    </source>
</evidence>
<proteinExistence type="inferred from homology"/>
<dbReference type="Gene3D" id="3.40.50.11180">
    <property type="match status" value="1"/>
</dbReference>
<dbReference type="PANTHER" id="PTHR47964">
    <property type="entry name" value="ATP-DEPENDENT DNA HELICASE HOMOLOG RECG, CHLOROPLASTIC"/>
    <property type="match status" value="1"/>
</dbReference>
<dbReference type="InterPro" id="IPR001650">
    <property type="entry name" value="Helicase_C-like"/>
</dbReference>
<dbReference type="Gene3D" id="3.40.50.300">
    <property type="entry name" value="P-loop containing nucleotide triphosphate hydrolases"/>
    <property type="match status" value="2"/>
</dbReference>
<dbReference type="AlphaFoldDB" id="A0A0G3EH37"/>
<dbReference type="InterPro" id="IPR027417">
    <property type="entry name" value="P-loop_NTPase"/>
</dbReference>
<evidence type="ECO:0000259" key="15">
    <source>
        <dbReference type="PROSITE" id="PS51194"/>
    </source>
</evidence>
<dbReference type="Proteomes" id="UP000035268">
    <property type="component" value="Chromosome"/>
</dbReference>
<dbReference type="InterPro" id="IPR037235">
    <property type="entry name" value="TRCF-like_C_D7"/>
</dbReference>
<dbReference type="SMR" id="A0A0G3EH37"/>
<dbReference type="InterPro" id="IPR047112">
    <property type="entry name" value="RecG/Mfd"/>
</dbReference>
<evidence type="ECO:0000256" key="2">
    <source>
        <dbReference type="ARBA" id="ARBA00022490"/>
    </source>
</evidence>
<comment type="subcellular location">
    <subcellularLocation>
        <location evidence="1 13">Cytoplasm</location>
    </subcellularLocation>
</comment>
<dbReference type="GO" id="GO:0003684">
    <property type="term" value="F:damaged DNA binding"/>
    <property type="evidence" value="ECO:0007669"/>
    <property type="project" value="InterPro"/>
</dbReference>
<dbReference type="InterPro" id="IPR005118">
    <property type="entry name" value="TRCF_C"/>
</dbReference>
<reference evidence="17" key="1">
    <citation type="submission" date="2015-02" db="EMBL/GenBank/DDBJ databases">
        <title>Description and complete genome sequence of the first cultured representative of the subdivision 5 of the Verrucomicrobia phylum.</title>
        <authorList>
            <person name="Spring S."/>
            <person name="Bunk B."/>
            <person name="Sproer C."/>
            <person name="Klenk H.-P."/>
        </authorList>
    </citation>
    <scope>NUCLEOTIDE SEQUENCE [LARGE SCALE GENOMIC DNA]</scope>
    <source>
        <strain evidence="17">L21-Fru-AB</strain>
    </source>
</reference>
<name>A0A0G3EH37_9BACT</name>
<organism evidence="16 17">
    <name type="scientific">Kiritimatiella glycovorans</name>
    <dbReference type="NCBI Taxonomy" id="1307763"/>
    <lineage>
        <taxon>Bacteria</taxon>
        <taxon>Pseudomonadati</taxon>
        <taxon>Kiritimatiellota</taxon>
        <taxon>Kiritimatiellia</taxon>
        <taxon>Kiritimatiellales</taxon>
        <taxon>Kiritimatiellaceae</taxon>
        <taxon>Kiritimatiella</taxon>
    </lineage>
</organism>
<evidence type="ECO:0000313" key="16">
    <source>
        <dbReference type="EMBL" id="AKJ63449.1"/>
    </source>
</evidence>
<evidence type="ECO:0000256" key="4">
    <source>
        <dbReference type="ARBA" id="ARBA00022763"/>
    </source>
</evidence>
<keyword evidence="2 13" id="KW-0963">Cytoplasm</keyword>
<dbReference type="SUPFAM" id="SSF141259">
    <property type="entry name" value="CarD-like"/>
    <property type="match status" value="1"/>
</dbReference>
<dbReference type="NCBIfam" id="TIGR00580">
    <property type="entry name" value="mfd"/>
    <property type="match status" value="1"/>
</dbReference>
<dbReference type="EC" id="3.6.4.-" evidence="13"/>
<keyword evidence="5 13" id="KW-0378">Hydrolase</keyword>
<dbReference type="CDD" id="cd17991">
    <property type="entry name" value="DEXHc_TRCF"/>
    <property type="match status" value="1"/>
</dbReference>
<gene>
    <name evidence="13 16" type="primary">mfd</name>
    <name evidence="16" type="ORF">L21SP4_00165</name>
</gene>
<evidence type="ECO:0000256" key="13">
    <source>
        <dbReference type="HAMAP-Rule" id="MF_00969"/>
    </source>
</evidence>
<dbReference type="STRING" id="1307763.L21SP4_00165"/>
<sequence>MKTPLQKPSLSPRDRQTLAFVFAADSPQRLAELPVTAQALIALELAETQTEPQCWVTEGPEALARLEATVGALSGGSPENVRVFPSRESAEAGDDETEAGRAAARLRTLQACRGDEPPRIILTCVQALLQPVPPPGRLTARRFPVRRGDTLPPEELLGRLGEGGYRFEGEIFRRGEAARRGGIVDVWPPGEDRPVRIEWFGDEVESIRRFDPDSQRSFDRLESVAVTPADLSIDLETEDLVSPLEHLEAGMRWFMVRPESIREHLELYERIPEALPRLASRLEAECFGDRPPRRRIEIGPLADTGVRPLDLRGWAPDYTAGERSGRPDLAEQGRRRVVERLFGEARDGRYVEFFFETAGSRNRFAELYGNLPGAERVRLCDGVLSDSCRSDAAGFHIIAECDFYDYRTRRPVEARRRKAGRRAREGRRYEEAFDIQPGDLVVHVEHGIGRYLGLFETESEEGRRESLVVEYADRARLYLPVDQAHLLSRYVGAGRSAPRLHKLGGRRWSRERDTVEHGVRDLAARMLETQAARELEGGRAFSADTAWQAEFEASFPYTETDDQLEAIREVKRDLESPRPMDRLICGDAGYGKTEVAMRAAFKAVMDGAQAAVLVPTTVLAQQHYDNFSERMAAFPVRVDMLSRFRSPKEQRRIVGELADGALDIVIGTHRMLSKDIRFHDLGLVVIDEEQRFGVDAKEKLKRLRQHIDVLTMTATPIPRTLYMSLTGVRDMSTIQTPPRERQAIDTEVREYDEALIREAALRELNRDGQIFYLHNRVETIEKKRGELERLLPEARIGVAHGRMDERSLSEVMHRFSRGEIDLLLCTTIIESGLDLPRVNTMFIERADRFGLAELYQLRGRVGRSRHRAYACLLIPRHGALFADARKRIRALRRHSGLGSGFQLALRDLEIRGAGNLLGAKQSGHIASVGFELYCRLLRRTVARLRNEPVPPLAEVRIDLEFIRPGPPSAGAGEENAAYIPHDYMEDETARIRFYRRITAAAGGRELRATVRELRDRFGPLPPPVRRLARLTLIRLDAAALELVLVRVHEQKVMLQKDDGSWLRTGSRFPRLCAETPDGRLRELGVVLRNC</sequence>
<evidence type="ECO:0000256" key="1">
    <source>
        <dbReference type="ARBA" id="ARBA00004496"/>
    </source>
</evidence>
<evidence type="ECO:0000256" key="10">
    <source>
        <dbReference type="ARBA" id="ARBA00061104"/>
    </source>
</evidence>
<dbReference type="Gene3D" id="2.40.10.170">
    <property type="match status" value="1"/>
</dbReference>
<dbReference type="PROSITE" id="PS51194">
    <property type="entry name" value="HELICASE_CTER"/>
    <property type="match status" value="1"/>
</dbReference>
<evidence type="ECO:0000259" key="14">
    <source>
        <dbReference type="PROSITE" id="PS51192"/>
    </source>
</evidence>
<dbReference type="InterPro" id="IPR036101">
    <property type="entry name" value="CarD-like/TRCF_RID_sf"/>
</dbReference>
<dbReference type="InterPro" id="IPR041471">
    <property type="entry name" value="UvrB_inter"/>
</dbReference>
<keyword evidence="4 13" id="KW-0227">DNA damage</keyword>
<keyword evidence="9 13" id="KW-0234">DNA repair</keyword>